<evidence type="ECO:0000313" key="3">
    <source>
        <dbReference type="Proteomes" id="UP000593562"/>
    </source>
</evidence>
<evidence type="ECO:0000313" key="2">
    <source>
        <dbReference type="EMBL" id="KAF5751309.1"/>
    </source>
</evidence>
<organism evidence="2 3">
    <name type="scientific">Tripterygium wilfordii</name>
    <name type="common">Thunder God vine</name>
    <dbReference type="NCBI Taxonomy" id="458696"/>
    <lineage>
        <taxon>Eukaryota</taxon>
        <taxon>Viridiplantae</taxon>
        <taxon>Streptophyta</taxon>
        <taxon>Embryophyta</taxon>
        <taxon>Tracheophyta</taxon>
        <taxon>Spermatophyta</taxon>
        <taxon>Magnoliopsida</taxon>
        <taxon>eudicotyledons</taxon>
        <taxon>Gunneridae</taxon>
        <taxon>Pentapetalae</taxon>
        <taxon>rosids</taxon>
        <taxon>fabids</taxon>
        <taxon>Celastrales</taxon>
        <taxon>Celastraceae</taxon>
        <taxon>Tripterygium</taxon>
    </lineage>
</organism>
<proteinExistence type="predicted"/>
<comment type="caution">
    <text evidence="2">The sequence shown here is derived from an EMBL/GenBank/DDBJ whole genome shotgun (WGS) entry which is preliminary data.</text>
</comment>
<dbReference type="Proteomes" id="UP000593562">
    <property type="component" value="Unassembled WGS sequence"/>
</dbReference>
<keyword evidence="3" id="KW-1185">Reference proteome</keyword>
<keyword evidence="1" id="KW-0732">Signal</keyword>
<dbReference type="InParanoid" id="A0A7J7DYG3"/>
<name>A0A7J7DYG3_TRIWF</name>
<reference evidence="2 3" key="1">
    <citation type="journal article" date="2020" name="Nat. Commun.">
        <title>Genome of Tripterygium wilfordii and identification of cytochrome P450 involved in triptolide biosynthesis.</title>
        <authorList>
            <person name="Tu L."/>
            <person name="Su P."/>
            <person name="Zhang Z."/>
            <person name="Gao L."/>
            <person name="Wang J."/>
            <person name="Hu T."/>
            <person name="Zhou J."/>
            <person name="Zhang Y."/>
            <person name="Zhao Y."/>
            <person name="Liu Y."/>
            <person name="Song Y."/>
            <person name="Tong Y."/>
            <person name="Lu Y."/>
            <person name="Yang J."/>
            <person name="Xu C."/>
            <person name="Jia M."/>
            <person name="Peters R.J."/>
            <person name="Huang L."/>
            <person name="Gao W."/>
        </authorList>
    </citation>
    <scope>NUCLEOTIDE SEQUENCE [LARGE SCALE GENOMIC DNA]</scope>
    <source>
        <strain evidence="3">cv. XIE 37</strain>
        <tissue evidence="2">Leaf</tissue>
    </source>
</reference>
<evidence type="ECO:0000256" key="1">
    <source>
        <dbReference type="SAM" id="SignalP"/>
    </source>
</evidence>
<dbReference type="AlphaFoldDB" id="A0A7J7DYG3"/>
<sequence length="104" mass="11688">MLFFLWLLSLLLLEILVGHILTRPFLRALPSSIAYGSIGAPTMIEHFERLHTELCVVAEEQASLRAYLMSGFEDLRTEQMTTRDKVEALMAFLGCPPPDDPPPS</sequence>
<feature type="chain" id="PRO_5029665200" evidence="1">
    <location>
        <begin position="23"/>
        <end position="104"/>
    </location>
</feature>
<dbReference type="EMBL" id="JAAARO010000002">
    <property type="protein sequence ID" value="KAF5751309.1"/>
    <property type="molecule type" value="Genomic_DNA"/>
</dbReference>
<feature type="signal peptide" evidence="1">
    <location>
        <begin position="1"/>
        <end position="22"/>
    </location>
</feature>
<accession>A0A7J7DYG3</accession>
<gene>
    <name evidence="2" type="ORF">HS088_TW02G00322</name>
</gene>
<protein>
    <submittedName>
        <fullName evidence="2">Uncharacterized protein</fullName>
    </submittedName>
</protein>